<dbReference type="GO" id="GO:0004252">
    <property type="term" value="F:serine-type endopeptidase activity"/>
    <property type="evidence" value="ECO:0007669"/>
    <property type="project" value="InterPro"/>
</dbReference>
<keyword evidence="2" id="KW-0645">Protease</keyword>
<name>A0A3L6PJP1_PANMI</name>
<evidence type="ECO:0000256" key="4">
    <source>
        <dbReference type="ARBA" id="ARBA00022825"/>
    </source>
</evidence>
<evidence type="ECO:0000256" key="2">
    <source>
        <dbReference type="ARBA" id="ARBA00022670"/>
    </source>
</evidence>
<evidence type="ECO:0000259" key="10">
    <source>
        <dbReference type="Pfam" id="PF05922"/>
    </source>
</evidence>
<dbReference type="InterPro" id="IPR037045">
    <property type="entry name" value="S8pro/Inhibitor_I9_sf"/>
</dbReference>
<dbReference type="Pfam" id="PF05922">
    <property type="entry name" value="Inhibitor_I9"/>
    <property type="match status" value="1"/>
</dbReference>
<dbReference type="GO" id="GO:0006508">
    <property type="term" value="P:proteolysis"/>
    <property type="evidence" value="ECO:0007669"/>
    <property type="project" value="UniProtKB-KW"/>
</dbReference>
<dbReference type="Gene3D" id="3.50.30.30">
    <property type="match status" value="1"/>
</dbReference>
<evidence type="ECO:0000256" key="6">
    <source>
        <dbReference type="SAM" id="MobiDB-lite"/>
    </source>
</evidence>
<dbReference type="Pfam" id="PF00082">
    <property type="entry name" value="Peptidase_S8"/>
    <property type="match status" value="1"/>
</dbReference>
<dbReference type="OrthoDB" id="206201at2759"/>
<keyword evidence="12" id="KW-1185">Reference proteome</keyword>
<feature type="region of interest" description="Disordered" evidence="6">
    <location>
        <begin position="503"/>
        <end position="524"/>
    </location>
</feature>
<feature type="domain" description="PA" evidence="9">
    <location>
        <begin position="326"/>
        <end position="411"/>
    </location>
</feature>
<dbReference type="InterPro" id="IPR003137">
    <property type="entry name" value="PA_domain"/>
</dbReference>
<feature type="domain" description="Peptidase S8/S53" evidence="8">
    <location>
        <begin position="128"/>
        <end position="500"/>
    </location>
</feature>
<keyword evidence="3 7" id="KW-0732">Signal</keyword>
<sequence length="524" mass="54300">MARVVGVLLAAIAAAVAAVEAAETESQSSYIVHVVAEHAPRPRLLARALPVGISRPAPRLLYSYAHDATGFAARLTGRQAVHLASRRSSVLAVVPDATRQQLQTTLTPSFLGLSASSGLLPRSNAATDVVIGVIDSGVYPEDRSSFAADAALPRPPGKFRGACVSTPAFITSAYCNNKLVGARFFYQGYEAAHGRLDETKEFKSPLDTIGHGTHAASTAAGSAVADAAFFDYAKGKAIGMAPGARIAAYKAWWTKGCTDSDVLIAFEVAVADGVDVISVSLAASKAPKFYKDNTAETSAPASVVLGNGETFTGTSIYAGVPLGEAKLPLVYGGDVGSNVCEAGKLKASLVAGKIVVCDPGVSARAAKGETVKLAGGAGAIFVSSEDFGEQAMTTAHILPATAVTFADAEKIKKYISSNASPVATIQFHGTVVGKTPSSPRMASFSSRGPNRRAPEILKPDVTAPGLDILAAWTGENSPSQLDSDTRRVKFNIISGTSMSCRTWASRHCSSRRGQTGATPRSSPR</sequence>
<gene>
    <name evidence="11" type="ORF">C2845_PM18G06510</name>
</gene>
<dbReference type="Proteomes" id="UP000275267">
    <property type="component" value="Unassembled WGS sequence"/>
</dbReference>
<keyword evidence="4" id="KW-0720">Serine protease</keyword>
<reference evidence="12" key="1">
    <citation type="journal article" date="2019" name="Nat. Commun.">
        <title>The genome of broomcorn millet.</title>
        <authorList>
            <person name="Zou C."/>
            <person name="Miki D."/>
            <person name="Li D."/>
            <person name="Tang Q."/>
            <person name="Xiao L."/>
            <person name="Rajput S."/>
            <person name="Deng P."/>
            <person name="Jia W."/>
            <person name="Huang R."/>
            <person name="Zhang M."/>
            <person name="Sun Y."/>
            <person name="Hu J."/>
            <person name="Fu X."/>
            <person name="Schnable P.S."/>
            <person name="Li F."/>
            <person name="Zhang H."/>
            <person name="Feng B."/>
            <person name="Zhu X."/>
            <person name="Liu R."/>
            <person name="Schnable J.C."/>
            <person name="Zhu J.-K."/>
            <person name="Zhang H."/>
        </authorList>
    </citation>
    <scope>NUCLEOTIDE SEQUENCE [LARGE SCALE GENOMIC DNA]</scope>
</reference>
<comment type="similarity">
    <text evidence="1 5">Belongs to the peptidase S8 family.</text>
</comment>
<evidence type="ECO:0000313" key="12">
    <source>
        <dbReference type="Proteomes" id="UP000275267"/>
    </source>
</evidence>
<dbReference type="FunFam" id="3.50.30.30:FF:000005">
    <property type="entry name" value="subtilisin-like protease SBT1.5"/>
    <property type="match status" value="1"/>
</dbReference>
<feature type="signal peptide" evidence="7">
    <location>
        <begin position="1"/>
        <end position="21"/>
    </location>
</feature>
<comment type="caution">
    <text evidence="5">Lacks conserved residue(s) required for the propagation of feature annotation.</text>
</comment>
<evidence type="ECO:0000256" key="5">
    <source>
        <dbReference type="PROSITE-ProRule" id="PRU01240"/>
    </source>
</evidence>
<feature type="domain" description="Inhibitor I9" evidence="10">
    <location>
        <begin position="45"/>
        <end position="100"/>
    </location>
</feature>
<dbReference type="InterPro" id="IPR036852">
    <property type="entry name" value="Peptidase_S8/S53_dom_sf"/>
</dbReference>
<dbReference type="AlphaFoldDB" id="A0A3L6PJP1"/>
<evidence type="ECO:0000256" key="7">
    <source>
        <dbReference type="SAM" id="SignalP"/>
    </source>
</evidence>
<dbReference type="Gene3D" id="3.30.70.80">
    <property type="entry name" value="Peptidase S8 propeptide/proteinase inhibitor I9"/>
    <property type="match status" value="1"/>
</dbReference>
<dbReference type="InterPro" id="IPR045051">
    <property type="entry name" value="SBT"/>
</dbReference>
<dbReference type="EMBL" id="PQIB02000017">
    <property type="protein sequence ID" value="RLM58533.1"/>
    <property type="molecule type" value="Genomic_DNA"/>
</dbReference>
<organism evidence="11 12">
    <name type="scientific">Panicum miliaceum</name>
    <name type="common">Proso millet</name>
    <name type="synonym">Broomcorn millet</name>
    <dbReference type="NCBI Taxonomy" id="4540"/>
    <lineage>
        <taxon>Eukaryota</taxon>
        <taxon>Viridiplantae</taxon>
        <taxon>Streptophyta</taxon>
        <taxon>Embryophyta</taxon>
        <taxon>Tracheophyta</taxon>
        <taxon>Spermatophyta</taxon>
        <taxon>Magnoliopsida</taxon>
        <taxon>Liliopsida</taxon>
        <taxon>Poales</taxon>
        <taxon>Poaceae</taxon>
        <taxon>PACMAD clade</taxon>
        <taxon>Panicoideae</taxon>
        <taxon>Panicodae</taxon>
        <taxon>Paniceae</taxon>
        <taxon>Panicinae</taxon>
        <taxon>Panicum</taxon>
        <taxon>Panicum sect. Panicum</taxon>
    </lineage>
</organism>
<dbReference type="Gene3D" id="3.40.50.200">
    <property type="entry name" value="Peptidase S8/S53 domain"/>
    <property type="match status" value="2"/>
</dbReference>
<feature type="region of interest" description="Disordered" evidence="6">
    <location>
        <begin position="434"/>
        <end position="457"/>
    </location>
</feature>
<feature type="chain" id="PRO_5018298236" evidence="7">
    <location>
        <begin position="22"/>
        <end position="524"/>
    </location>
</feature>
<dbReference type="PROSITE" id="PS51892">
    <property type="entry name" value="SUBTILASE"/>
    <property type="match status" value="1"/>
</dbReference>
<evidence type="ECO:0000313" key="11">
    <source>
        <dbReference type="EMBL" id="RLM58533.1"/>
    </source>
</evidence>
<dbReference type="InterPro" id="IPR010259">
    <property type="entry name" value="S8pro/Inhibitor_I9"/>
</dbReference>
<protein>
    <submittedName>
        <fullName evidence="11">Uncharacterized protein</fullName>
    </submittedName>
</protein>
<comment type="caution">
    <text evidence="11">The sequence shown here is derived from an EMBL/GenBank/DDBJ whole genome shotgun (WGS) entry which is preliminary data.</text>
</comment>
<feature type="compositionally biased region" description="Polar residues" evidence="6">
    <location>
        <begin position="511"/>
        <end position="524"/>
    </location>
</feature>
<dbReference type="STRING" id="4540.A0A3L6PJP1"/>
<proteinExistence type="inferred from homology"/>
<feature type="compositionally biased region" description="Polar residues" evidence="6">
    <location>
        <begin position="435"/>
        <end position="448"/>
    </location>
</feature>
<evidence type="ECO:0000256" key="1">
    <source>
        <dbReference type="ARBA" id="ARBA00011073"/>
    </source>
</evidence>
<accession>A0A3L6PJP1</accession>
<dbReference type="PANTHER" id="PTHR10795">
    <property type="entry name" value="PROPROTEIN CONVERTASE SUBTILISIN/KEXIN"/>
    <property type="match status" value="1"/>
</dbReference>
<dbReference type="Pfam" id="PF02225">
    <property type="entry name" value="PA"/>
    <property type="match status" value="1"/>
</dbReference>
<dbReference type="SUPFAM" id="SSF52743">
    <property type="entry name" value="Subtilisin-like"/>
    <property type="match status" value="1"/>
</dbReference>
<evidence type="ECO:0000256" key="3">
    <source>
        <dbReference type="ARBA" id="ARBA00022729"/>
    </source>
</evidence>
<dbReference type="InterPro" id="IPR000209">
    <property type="entry name" value="Peptidase_S8/S53_dom"/>
</dbReference>
<evidence type="ECO:0000259" key="9">
    <source>
        <dbReference type="Pfam" id="PF02225"/>
    </source>
</evidence>
<keyword evidence="4" id="KW-0378">Hydrolase</keyword>
<evidence type="ECO:0000259" key="8">
    <source>
        <dbReference type="Pfam" id="PF00082"/>
    </source>
</evidence>